<proteinExistence type="inferred from homology"/>
<reference evidence="14" key="1">
    <citation type="journal article" date="2014" name="Proc. Natl. Acad. Sci. U.S.A.">
        <title>Extensive sampling of basidiomycete genomes demonstrates inadequacy of the white-rot/brown-rot paradigm for wood decay fungi.</title>
        <authorList>
            <person name="Riley R."/>
            <person name="Salamov A.A."/>
            <person name="Brown D.W."/>
            <person name="Nagy L.G."/>
            <person name="Floudas D."/>
            <person name="Held B.W."/>
            <person name="Levasseur A."/>
            <person name="Lombard V."/>
            <person name="Morin E."/>
            <person name="Otillar R."/>
            <person name="Lindquist E.A."/>
            <person name="Sun H."/>
            <person name="LaButti K.M."/>
            <person name="Schmutz J."/>
            <person name="Jabbour D."/>
            <person name="Luo H."/>
            <person name="Baker S.E."/>
            <person name="Pisabarro A.G."/>
            <person name="Walton J.D."/>
            <person name="Blanchette R.A."/>
            <person name="Henrissat B."/>
            <person name="Martin F."/>
            <person name="Cullen D."/>
            <person name="Hibbett D.S."/>
            <person name="Grigoriev I.V."/>
        </authorList>
    </citation>
    <scope>NUCLEOTIDE SEQUENCE [LARGE SCALE GENOMIC DNA]</scope>
    <source>
        <strain evidence="14">CBS 339.88</strain>
    </source>
</reference>
<dbReference type="Gene3D" id="3.20.20.80">
    <property type="entry name" value="Glycosidases"/>
    <property type="match status" value="1"/>
</dbReference>
<dbReference type="EMBL" id="KL142367">
    <property type="protein sequence ID" value="KDR85267.1"/>
    <property type="molecule type" value="Genomic_DNA"/>
</dbReference>
<dbReference type="OrthoDB" id="421038at2759"/>
<dbReference type="STRING" id="685588.A0A067TSH0"/>
<evidence type="ECO:0000256" key="1">
    <source>
        <dbReference type="ARBA" id="ARBA00004196"/>
    </source>
</evidence>
<dbReference type="EC" id="2.4.1.-" evidence="10"/>
<keyword evidence="7" id="KW-1015">Disulfide bond</keyword>
<dbReference type="Proteomes" id="UP000027222">
    <property type="component" value="Unassembled WGS sequence"/>
</dbReference>
<comment type="subcellular location">
    <subcellularLocation>
        <location evidence="1">Cell envelope</location>
    </subcellularLocation>
    <subcellularLocation>
        <location evidence="10">Cell membrane</location>
        <topology evidence="10">Lipid-anchor</topology>
        <topology evidence="10">GPI-anchor</topology>
    </subcellularLocation>
    <subcellularLocation>
        <location evidence="2">Membrane</location>
        <topology evidence="2">Lipid-anchor</topology>
        <topology evidence="2">GPI-anchor</topology>
    </subcellularLocation>
</comment>
<feature type="transmembrane region" description="Helical" evidence="11">
    <location>
        <begin position="541"/>
        <end position="560"/>
    </location>
</feature>
<evidence type="ECO:0000256" key="6">
    <source>
        <dbReference type="ARBA" id="ARBA00023136"/>
    </source>
</evidence>
<accession>A0A067TSH0</accession>
<evidence type="ECO:0000256" key="11">
    <source>
        <dbReference type="SAM" id="Phobius"/>
    </source>
</evidence>
<dbReference type="SUPFAM" id="SSF51445">
    <property type="entry name" value="(Trans)glycosidases"/>
    <property type="match status" value="1"/>
</dbReference>
<keyword evidence="11" id="KW-0812">Transmembrane</keyword>
<dbReference type="Pfam" id="PF03198">
    <property type="entry name" value="Glyco_hydro_72"/>
    <property type="match status" value="1"/>
</dbReference>
<dbReference type="InterPro" id="IPR004886">
    <property type="entry name" value="Glucanosyltransferase"/>
</dbReference>
<evidence type="ECO:0000256" key="9">
    <source>
        <dbReference type="ARBA" id="ARBA00023288"/>
    </source>
</evidence>
<dbReference type="InterPro" id="IPR017853">
    <property type="entry name" value="GH"/>
</dbReference>
<organism evidence="13 14">
    <name type="scientific">Galerina marginata (strain CBS 339.88)</name>
    <dbReference type="NCBI Taxonomy" id="685588"/>
    <lineage>
        <taxon>Eukaryota</taxon>
        <taxon>Fungi</taxon>
        <taxon>Dikarya</taxon>
        <taxon>Basidiomycota</taxon>
        <taxon>Agaricomycotina</taxon>
        <taxon>Agaricomycetes</taxon>
        <taxon>Agaricomycetidae</taxon>
        <taxon>Agaricales</taxon>
        <taxon>Agaricineae</taxon>
        <taxon>Strophariaceae</taxon>
        <taxon>Galerina</taxon>
    </lineage>
</organism>
<dbReference type="HOGENOM" id="CLU_021855_2_2_1"/>
<dbReference type="Gene3D" id="1.20.58.1040">
    <property type="match status" value="1"/>
</dbReference>
<keyword evidence="6 10" id="KW-0472">Membrane</keyword>
<gene>
    <name evidence="13" type="ORF">GALMADRAFT_52377</name>
</gene>
<keyword evidence="10" id="KW-0808">Transferase</keyword>
<evidence type="ECO:0000313" key="14">
    <source>
        <dbReference type="Proteomes" id="UP000027222"/>
    </source>
</evidence>
<feature type="domain" description="X8" evidence="12">
    <location>
        <begin position="399"/>
        <end position="502"/>
    </location>
</feature>
<keyword evidence="14" id="KW-1185">Reference proteome</keyword>
<keyword evidence="11" id="KW-1133">Transmembrane helix</keyword>
<dbReference type="PANTHER" id="PTHR31468">
    <property type="entry name" value="1,3-BETA-GLUCANOSYLTRANSFERASE GAS1"/>
    <property type="match status" value="1"/>
</dbReference>
<evidence type="ECO:0000256" key="4">
    <source>
        <dbReference type="ARBA" id="ARBA00022622"/>
    </source>
</evidence>
<keyword evidence="9 10" id="KW-0449">Lipoprotein</keyword>
<dbReference type="GO" id="GO:0042124">
    <property type="term" value="F:1,3-beta-glucanosyltransferase activity"/>
    <property type="evidence" value="ECO:0007669"/>
    <property type="project" value="TreeGrafter"/>
</dbReference>
<evidence type="ECO:0000256" key="10">
    <source>
        <dbReference type="RuleBase" id="RU361209"/>
    </source>
</evidence>
<keyword evidence="8" id="KW-0325">Glycoprotein</keyword>
<dbReference type="AlphaFoldDB" id="A0A067TSH0"/>
<evidence type="ECO:0000313" key="13">
    <source>
        <dbReference type="EMBL" id="KDR85267.1"/>
    </source>
</evidence>
<dbReference type="GO" id="GO:0031505">
    <property type="term" value="P:fungal-type cell wall organization"/>
    <property type="evidence" value="ECO:0007669"/>
    <property type="project" value="TreeGrafter"/>
</dbReference>
<evidence type="ECO:0000259" key="12">
    <source>
        <dbReference type="SMART" id="SM00768"/>
    </source>
</evidence>
<comment type="function">
    <text evidence="10">Splits internally a 1,3-beta-glucan molecule and transfers the newly generated reducing end (the donor) to the non-reducing end of another 1,3-beta-glucan molecule (the acceptor) forming a 1,3-beta linkage, resulting in the elongation of 1,3-beta-glucan chains in the cell wall.</text>
</comment>
<feature type="chain" id="PRO_5005103716" description="1,3-beta-glucanosyltransferase" evidence="10">
    <location>
        <begin position="25"/>
        <end position="561"/>
    </location>
</feature>
<protein>
    <recommendedName>
        <fullName evidence="10">1,3-beta-glucanosyltransferase</fullName>
        <ecNumber evidence="10">2.4.1.-</ecNumber>
    </recommendedName>
</protein>
<evidence type="ECO:0000256" key="2">
    <source>
        <dbReference type="ARBA" id="ARBA00004589"/>
    </source>
</evidence>
<evidence type="ECO:0000256" key="3">
    <source>
        <dbReference type="ARBA" id="ARBA00007528"/>
    </source>
</evidence>
<comment type="similarity">
    <text evidence="3 10">Belongs to the glycosyl hydrolase 72 family.</text>
</comment>
<keyword evidence="4 10" id="KW-0336">GPI-anchor</keyword>
<dbReference type="GO" id="GO:0071970">
    <property type="term" value="P:fungal-type cell wall (1-&gt;3)-beta-D-glucan biosynthetic process"/>
    <property type="evidence" value="ECO:0007669"/>
    <property type="project" value="TreeGrafter"/>
</dbReference>
<dbReference type="Pfam" id="PF07983">
    <property type="entry name" value="X8"/>
    <property type="match status" value="1"/>
</dbReference>
<evidence type="ECO:0000256" key="8">
    <source>
        <dbReference type="ARBA" id="ARBA00023180"/>
    </source>
</evidence>
<dbReference type="PANTHER" id="PTHR31468:SF2">
    <property type="entry name" value="1,3-BETA-GLUCANOSYLTRANSFERASE GAS1"/>
    <property type="match status" value="1"/>
</dbReference>
<dbReference type="GO" id="GO:0005886">
    <property type="term" value="C:plasma membrane"/>
    <property type="evidence" value="ECO:0007669"/>
    <property type="project" value="UniProtKB-SubCell"/>
</dbReference>
<keyword evidence="5 10" id="KW-0732">Signal</keyword>
<feature type="signal peptide" evidence="10">
    <location>
        <begin position="1"/>
        <end position="24"/>
    </location>
</feature>
<dbReference type="InterPro" id="IPR012946">
    <property type="entry name" value="X8"/>
</dbReference>
<sequence length="561" mass="58355">MFNAARALVLAPIFATFLASTVQAIPKITRSGRYLYDASGTRFYIKGIAYQEQGQLYDPPGVVVASADNPFGEPSSFIDPLAQGSACKRDLPFLQQLGVNAIRIYSVNSSLNHDDCMSAFSSAGIYTIIDLALPLNGSIDRVSPSWSTNILNQYIQTIDAFSKYDNVLAFNVGNEVVIQNSTNVSPYVKAAARDTRAYLNSKGSSALVGYAAINGASDWRGDLASFLACDPSGANSESTSIDLYGLNDYEWCGDSTFQASYAGTTSAFANYNVAAYFSEFGCITSPPRLWTESVALFSSDMNTVWSGGIAFSYFPATSAQGQFGMVTISSDGSTVTPNSDFNTLKTQYGLVSFINSPSQSSAGSGTYPSCPAQTTDFLASTTLPPTPNDPACNCLESSLSCQFTPATQNYTAIVGELLNVGCSLLGQSGGSCVDIGGNGQTGVYGRISDCDPTIKLSFVMSQYYEANSRQATACSFAGNGTVNANAPTSVSAANAVASSCIANPGAVFTPSAAATTGKAGASTTAKSGTTSGSLRTGDGNAIVGMGIMAIATVIAGFWTLA</sequence>
<dbReference type="GO" id="GO:0098552">
    <property type="term" value="C:side of membrane"/>
    <property type="evidence" value="ECO:0007669"/>
    <property type="project" value="UniProtKB-KW"/>
</dbReference>
<evidence type="ECO:0000256" key="7">
    <source>
        <dbReference type="ARBA" id="ARBA00023157"/>
    </source>
</evidence>
<evidence type="ECO:0000256" key="5">
    <source>
        <dbReference type="ARBA" id="ARBA00022729"/>
    </source>
</evidence>
<name>A0A067TSH0_GALM3</name>
<dbReference type="SMART" id="SM00768">
    <property type="entry name" value="X8"/>
    <property type="match status" value="1"/>
</dbReference>